<keyword evidence="7 8" id="KW-0472">Membrane</keyword>
<comment type="caution">
    <text evidence="9">The sequence shown here is derived from an EMBL/GenBank/DDBJ whole genome shotgun (WGS) entry which is preliminary data.</text>
</comment>
<evidence type="ECO:0000256" key="5">
    <source>
        <dbReference type="ARBA" id="ARBA00022692"/>
    </source>
</evidence>
<keyword evidence="10" id="KW-1185">Reference proteome</keyword>
<feature type="transmembrane region" description="Helical" evidence="8">
    <location>
        <begin position="217"/>
        <end position="236"/>
    </location>
</feature>
<dbReference type="InterPro" id="IPR002781">
    <property type="entry name" value="TM_pro_TauE-like"/>
</dbReference>
<comment type="similarity">
    <text evidence="2 8">Belongs to the 4-toluene sulfonate uptake permease (TSUP) (TC 2.A.102) family.</text>
</comment>
<dbReference type="Proteomes" id="UP000651977">
    <property type="component" value="Unassembled WGS sequence"/>
</dbReference>
<feature type="transmembrane region" description="Helical" evidence="8">
    <location>
        <begin position="94"/>
        <end position="113"/>
    </location>
</feature>
<reference evidence="10" key="1">
    <citation type="journal article" date="2019" name="Int. J. Syst. Evol. Microbiol.">
        <title>The Global Catalogue of Microorganisms (GCM) 10K type strain sequencing project: providing services to taxonomists for standard genome sequencing and annotation.</title>
        <authorList>
            <consortium name="The Broad Institute Genomics Platform"/>
            <consortium name="The Broad Institute Genome Sequencing Center for Infectious Disease"/>
            <person name="Wu L."/>
            <person name="Ma J."/>
        </authorList>
    </citation>
    <scope>NUCLEOTIDE SEQUENCE [LARGE SCALE GENOMIC DNA]</scope>
    <source>
        <strain evidence="10">CGMCC 1.10131</strain>
    </source>
</reference>
<organism evidence="9 10">
    <name type="scientific">Agarivorans gilvus</name>
    <dbReference type="NCBI Taxonomy" id="680279"/>
    <lineage>
        <taxon>Bacteria</taxon>
        <taxon>Pseudomonadati</taxon>
        <taxon>Pseudomonadota</taxon>
        <taxon>Gammaproteobacteria</taxon>
        <taxon>Alteromonadales</taxon>
        <taxon>Alteromonadaceae</taxon>
        <taxon>Agarivorans</taxon>
    </lineage>
</organism>
<evidence type="ECO:0000256" key="6">
    <source>
        <dbReference type="ARBA" id="ARBA00022989"/>
    </source>
</evidence>
<dbReference type="PANTHER" id="PTHR30269">
    <property type="entry name" value="TRANSMEMBRANE PROTEIN YFCA"/>
    <property type="match status" value="1"/>
</dbReference>
<name>A0ABQ1I1C8_9ALTE</name>
<evidence type="ECO:0000313" key="9">
    <source>
        <dbReference type="EMBL" id="GGB03128.1"/>
    </source>
</evidence>
<keyword evidence="6 8" id="KW-1133">Transmembrane helix</keyword>
<evidence type="ECO:0000256" key="7">
    <source>
        <dbReference type="ARBA" id="ARBA00023136"/>
    </source>
</evidence>
<evidence type="ECO:0000256" key="3">
    <source>
        <dbReference type="ARBA" id="ARBA00022448"/>
    </source>
</evidence>
<comment type="subcellular location">
    <subcellularLocation>
        <location evidence="1 8">Cell membrane</location>
        <topology evidence="1 8">Multi-pass membrane protein</topology>
    </subcellularLocation>
</comment>
<feature type="transmembrane region" description="Helical" evidence="8">
    <location>
        <begin position="159"/>
        <end position="179"/>
    </location>
</feature>
<protein>
    <recommendedName>
        <fullName evidence="8">Probable membrane transporter protein</fullName>
    </recommendedName>
</protein>
<feature type="transmembrane region" description="Helical" evidence="8">
    <location>
        <begin position="70"/>
        <end position="88"/>
    </location>
</feature>
<evidence type="ECO:0000256" key="1">
    <source>
        <dbReference type="ARBA" id="ARBA00004651"/>
    </source>
</evidence>
<evidence type="ECO:0000256" key="8">
    <source>
        <dbReference type="RuleBase" id="RU363041"/>
    </source>
</evidence>
<gene>
    <name evidence="9" type="ORF">GCM10007414_15590</name>
</gene>
<dbReference type="PANTHER" id="PTHR30269:SF37">
    <property type="entry name" value="MEMBRANE TRANSPORTER PROTEIN"/>
    <property type="match status" value="1"/>
</dbReference>
<evidence type="ECO:0000256" key="2">
    <source>
        <dbReference type="ARBA" id="ARBA00009142"/>
    </source>
</evidence>
<keyword evidence="4 8" id="KW-1003">Cell membrane</keyword>
<sequence>MLTLAACLLIFIGSLVQYTIGFGLAVIAAPLLFQLSPLYVPGPVIIVALFVSGLSAYEHRASISLAGLKSAILGRIPGSVAGAALLLWADPASLSFWLGLSVLIAVAISLFPLRIAPTPKRLAIAGFLSGFMGTSSSIGGPPMALLLQHQQAHYLRANLSAFFVASCLISLLVQIPIGYMSWTHLQVSLPLIPAALFGAWVARRYGKKIPQQWMRHFSLALCALSGGSAILAYFFVH</sequence>
<feature type="transmembrane region" description="Helical" evidence="8">
    <location>
        <begin position="38"/>
        <end position="58"/>
    </location>
</feature>
<accession>A0ABQ1I1C8</accession>
<evidence type="ECO:0000313" key="10">
    <source>
        <dbReference type="Proteomes" id="UP000651977"/>
    </source>
</evidence>
<keyword evidence="5 8" id="KW-0812">Transmembrane</keyword>
<evidence type="ECO:0000256" key="4">
    <source>
        <dbReference type="ARBA" id="ARBA00022475"/>
    </source>
</evidence>
<dbReference type="EMBL" id="BMDY01000008">
    <property type="protein sequence ID" value="GGB03128.1"/>
    <property type="molecule type" value="Genomic_DNA"/>
</dbReference>
<dbReference type="RefSeq" id="WP_157051737.1">
    <property type="nucleotide sequence ID" value="NZ_BMDY01000008.1"/>
</dbReference>
<proteinExistence type="inferred from homology"/>
<feature type="transmembrane region" description="Helical" evidence="8">
    <location>
        <begin position="185"/>
        <end position="205"/>
    </location>
</feature>
<keyword evidence="3" id="KW-0813">Transport</keyword>
<dbReference type="InterPro" id="IPR052017">
    <property type="entry name" value="TSUP"/>
</dbReference>
<dbReference type="Pfam" id="PF01925">
    <property type="entry name" value="TauE"/>
    <property type="match status" value="1"/>
</dbReference>